<sequence>MRQSRPPTPSGLDPEAFDKEDISVMEGCWLLSSDYAARDIDTGAITRFNYWRICFDRNGRGTEEMRATNGISWKGRISGRMPGNGRLTMREPGNLRCGNGMYVFRRDITCSLDAKGLAQCDTYQPETNGRGSATLRRARR</sequence>
<dbReference type="RefSeq" id="WP_146064197.1">
    <property type="nucleotide sequence ID" value="NZ_FNVD01000007.1"/>
</dbReference>
<organism evidence="1 2">
    <name type="scientific">Jhaorihella thermophila</name>
    <dbReference type="NCBI Taxonomy" id="488547"/>
    <lineage>
        <taxon>Bacteria</taxon>
        <taxon>Pseudomonadati</taxon>
        <taxon>Pseudomonadota</taxon>
        <taxon>Alphaproteobacteria</taxon>
        <taxon>Rhodobacterales</taxon>
        <taxon>Paracoccaceae</taxon>
        <taxon>Jhaorihella</taxon>
    </lineage>
</organism>
<dbReference type="OrthoDB" id="7874126at2"/>
<dbReference type="Proteomes" id="UP000236742">
    <property type="component" value="Unassembled WGS sequence"/>
</dbReference>
<accession>A0A1H5WBG7</accession>
<gene>
    <name evidence="1" type="ORF">SAMN05421751_107200</name>
</gene>
<name>A0A1H5WBG7_9RHOB</name>
<evidence type="ECO:0000313" key="1">
    <source>
        <dbReference type="EMBL" id="SEF96596.1"/>
    </source>
</evidence>
<reference evidence="1 2" key="1">
    <citation type="submission" date="2016-10" db="EMBL/GenBank/DDBJ databases">
        <authorList>
            <person name="de Groot N.N."/>
        </authorList>
    </citation>
    <scope>NUCLEOTIDE SEQUENCE [LARGE SCALE GENOMIC DNA]</scope>
    <source>
        <strain evidence="1 2">DSM 23413</strain>
    </source>
</reference>
<evidence type="ECO:0000313" key="2">
    <source>
        <dbReference type="Proteomes" id="UP000236742"/>
    </source>
</evidence>
<proteinExistence type="predicted"/>
<keyword evidence="2" id="KW-1185">Reference proteome</keyword>
<dbReference type="AlphaFoldDB" id="A0A1H5WBG7"/>
<protein>
    <recommendedName>
        <fullName evidence="3">Lipocalin-like domain-containing protein</fullName>
    </recommendedName>
</protein>
<dbReference type="EMBL" id="FNVD01000007">
    <property type="protein sequence ID" value="SEF96596.1"/>
    <property type="molecule type" value="Genomic_DNA"/>
</dbReference>
<evidence type="ECO:0008006" key="3">
    <source>
        <dbReference type="Google" id="ProtNLM"/>
    </source>
</evidence>